<dbReference type="Pfam" id="PF01532">
    <property type="entry name" value="Glyco_hydro_47"/>
    <property type="match status" value="2"/>
</dbReference>
<dbReference type="PANTHER" id="PTHR11742">
    <property type="entry name" value="MANNOSYL-OLIGOSACCHARIDE ALPHA-1,2-MANNOSIDASE-RELATED"/>
    <property type="match status" value="1"/>
</dbReference>
<dbReference type="EMBL" id="CH902624">
    <property type="protein sequence ID" value="EDV33107.1"/>
    <property type="molecule type" value="Genomic_DNA"/>
</dbReference>
<evidence type="ECO:0000256" key="3">
    <source>
        <dbReference type="ARBA" id="ARBA00007658"/>
    </source>
</evidence>
<keyword evidence="8" id="KW-0732">Signal</keyword>
<dbReference type="STRING" id="7217.B3MV42"/>
<evidence type="ECO:0000256" key="4">
    <source>
        <dbReference type="ARBA" id="ARBA00022801"/>
    </source>
</evidence>
<comment type="similarity">
    <text evidence="3 7">Belongs to the glycosyl hydrolase 47 family.</text>
</comment>
<dbReference type="PANTHER" id="PTHR11742:SF6">
    <property type="entry name" value="MANNOSYL-OLIGOSACCHARIDE ALPHA-1,2-MANNOSIDASE IA-RELATED"/>
    <property type="match status" value="1"/>
</dbReference>
<evidence type="ECO:0000256" key="6">
    <source>
        <dbReference type="PIRSR" id="PIRSR601382-3"/>
    </source>
</evidence>
<dbReference type="Proteomes" id="UP000007801">
    <property type="component" value="Unassembled WGS sequence"/>
</dbReference>
<dbReference type="AlphaFoldDB" id="B3MV42"/>
<reference evidence="9 10" key="1">
    <citation type="journal article" date="2007" name="Nature">
        <title>Evolution of genes and genomes on the Drosophila phylogeny.</title>
        <authorList>
            <consortium name="Drosophila 12 Genomes Consortium"/>
            <person name="Clark A.G."/>
            <person name="Eisen M.B."/>
            <person name="Smith D.R."/>
            <person name="Bergman C.M."/>
            <person name="Oliver B."/>
            <person name="Markow T.A."/>
            <person name="Kaufman T.C."/>
            <person name="Kellis M."/>
            <person name="Gelbart W."/>
            <person name="Iyer V.N."/>
            <person name="Pollard D.A."/>
            <person name="Sackton T.B."/>
            <person name="Larracuente A.M."/>
            <person name="Singh N.D."/>
            <person name="Abad J.P."/>
            <person name="Abt D.N."/>
            <person name="Adryan B."/>
            <person name="Aguade M."/>
            <person name="Akashi H."/>
            <person name="Anderson W.W."/>
            <person name="Aquadro C.F."/>
            <person name="Ardell D.H."/>
            <person name="Arguello R."/>
            <person name="Artieri C.G."/>
            <person name="Barbash D.A."/>
            <person name="Barker D."/>
            <person name="Barsanti P."/>
            <person name="Batterham P."/>
            <person name="Batzoglou S."/>
            <person name="Begun D."/>
            <person name="Bhutkar A."/>
            <person name="Blanco E."/>
            <person name="Bosak S.A."/>
            <person name="Bradley R.K."/>
            <person name="Brand A.D."/>
            <person name="Brent M.R."/>
            <person name="Brooks A.N."/>
            <person name="Brown R.H."/>
            <person name="Butlin R.K."/>
            <person name="Caggese C."/>
            <person name="Calvi B.R."/>
            <person name="Bernardo de Carvalho A."/>
            <person name="Caspi A."/>
            <person name="Castrezana S."/>
            <person name="Celniker S.E."/>
            <person name="Chang J.L."/>
            <person name="Chapple C."/>
            <person name="Chatterji S."/>
            <person name="Chinwalla A."/>
            <person name="Civetta A."/>
            <person name="Clifton S.W."/>
            <person name="Comeron J.M."/>
            <person name="Costello J.C."/>
            <person name="Coyne J.A."/>
            <person name="Daub J."/>
            <person name="David R.G."/>
            <person name="Delcher A.L."/>
            <person name="Delehaunty K."/>
            <person name="Do C.B."/>
            <person name="Ebling H."/>
            <person name="Edwards K."/>
            <person name="Eickbush T."/>
            <person name="Evans J.D."/>
            <person name="Filipski A."/>
            <person name="Findeiss S."/>
            <person name="Freyhult E."/>
            <person name="Fulton L."/>
            <person name="Fulton R."/>
            <person name="Garcia A.C."/>
            <person name="Gardiner A."/>
            <person name="Garfield D.A."/>
            <person name="Garvin B.E."/>
            <person name="Gibson G."/>
            <person name="Gilbert D."/>
            <person name="Gnerre S."/>
            <person name="Godfrey J."/>
            <person name="Good R."/>
            <person name="Gotea V."/>
            <person name="Gravely B."/>
            <person name="Greenberg A.J."/>
            <person name="Griffiths-Jones S."/>
            <person name="Gross S."/>
            <person name="Guigo R."/>
            <person name="Gustafson E.A."/>
            <person name="Haerty W."/>
            <person name="Hahn M.W."/>
            <person name="Halligan D.L."/>
            <person name="Halpern A.L."/>
            <person name="Halter G.M."/>
            <person name="Han M.V."/>
            <person name="Heger A."/>
            <person name="Hillier L."/>
            <person name="Hinrichs A.S."/>
            <person name="Holmes I."/>
            <person name="Hoskins R.A."/>
            <person name="Hubisz M.J."/>
            <person name="Hultmark D."/>
            <person name="Huntley M.A."/>
            <person name="Jaffe D.B."/>
            <person name="Jagadeeshan S."/>
            <person name="Jeck W.R."/>
            <person name="Johnson J."/>
            <person name="Jones C.D."/>
            <person name="Jordan W.C."/>
            <person name="Karpen G.H."/>
            <person name="Kataoka E."/>
            <person name="Keightley P.D."/>
            <person name="Kheradpour P."/>
            <person name="Kirkness E.F."/>
            <person name="Koerich L.B."/>
            <person name="Kristiansen K."/>
            <person name="Kudrna D."/>
            <person name="Kulathinal R.J."/>
            <person name="Kumar S."/>
            <person name="Kwok R."/>
            <person name="Lander E."/>
            <person name="Langley C.H."/>
            <person name="Lapoint R."/>
            <person name="Lazzaro B.P."/>
            <person name="Lee S.J."/>
            <person name="Levesque L."/>
            <person name="Li R."/>
            <person name="Lin C.F."/>
            <person name="Lin M.F."/>
            <person name="Lindblad-Toh K."/>
            <person name="Llopart A."/>
            <person name="Long M."/>
            <person name="Low L."/>
            <person name="Lozovsky E."/>
            <person name="Lu J."/>
            <person name="Luo M."/>
            <person name="Machado C.A."/>
            <person name="Makalowski W."/>
            <person name="Marzo M."/>
            <person name="Matsuda M."/>
            <person name="Matzkin L."/>
            <person name="McAllister B."/>
            <person name="McBride C.S."/>
            <person name="McKernan B."/>
            <person name="McKernan K."/>
            <person name="Mendez-Lago M."/>
            <person name="Minx P."/>
            <person name="Mollenhauer M.U."/>
            <person name="Montooth K."/>
            <person name="Mount S.M."/>
            <person name="Mu X."/>
            <person name="Myers E."/>
            <person name="Negre B."/>
            <person name="Newfeld S."/>
            <person name="Nielsen R."/>
            <person name="Noor M.A."/>
            <person name="O'Grady P."/>
            <person name="Pachter L."/>
            <person name="Papaceit M."/>
            <person name="Parisi M.J."/>
            <person name="Parisi M."/>
            <person name="Parts L."/>
            <person name="Pedersen J.S."/>
            <person name="Pesole G."/>
            <person name="Phillippy A.M."/>
            <person name="Ponting C.P."/>
            <person name="Pop M."/>
            <person name="Porcelli D."/>
            <person name="Powell J.R."/>
            <person name="Prohaska S."/>
            <person name="Pruitt K."/>
            <person name="Puig M."/>
            <person name="Quesneville H."/>
            <person name="Ram K.R."/>
            <person name="Rand D."/>
            <person name="Rasmussen M.D."/>
            <person name="Reed L.K."/>
            <person name="Reenan R."/>
            <person name="Reily A."/>
            <person name="Remington K.A."/>
            <person name="Rieger T.T."/>
            <person name="Ritchie M.G."/>
            <person name="Robin C."/>
            <person name="Rogers Y.H."/>
            <person name="Rohde C."/>
            <person name="Rozas J."/>
            <person name="Rubenfield M.J."/>
            <person name="Ruiz A."/>
            <person name="Russo S."/>
            <person name="Salzberg S.L."/>
            <person name="Sanchez-Gracia A."/>
            <person name="Saranga D.J."/>
            <person name="Sato H."/>
            <person name="Schaeffer S.W."/>
            <person name="Schatz M.C."/>
            <person name="Schlenke T."/>
            <person name="Schwartz R."/>
            <person name="Segarra C."/>
            <person name="Singh R.S."/>
            <person name="Sirot L."/>
            <person name="Sirota M."/>
            <person name="Sisneros N.B."/>
            <person name="Smith C.D."/>
            <person name="Smith T.F."/>
            <person name="Spieth J."/>
            <person name="Stage D.E."/>
            <person name="Stark A."/>
            <person name="Stephan W."/>
            <person name="Strausberg R.L."/>
            <person name="Strempel S."/>
            <person name="Sturgill D."/>
            <person name="Sutton G."/>
            <person name="Sutton G.G."/>
            <person name="Tao W."/>
            <person name="Teichmann S."/>
            <person name="Tobari Y.N."/>
            <person name="Tomimura Y."/>
            <person name="Tsolas J.M."/>
            <person name="Valente V.L."/>
            <person name="Venter E."/>
            <person name="Venter J.C."/>
            <person name="Vicario S."/>
            <person name="Vieira F.G."/>
            <person name="Vilella A.J."/>
            <person name="Villasante A."/>
            <person name="Walenz B."/>
            <person name="Wang J."/>
            <person name="Wasserman M."/>
            <person name="Watts T."/>
            <person name="Wilson D."/>
            <person name="Wilson R.K."/>
            <person name="Wing R.A."/>
            <person name="Wolfner M.F."/>
            <person name="Wong A."/>
            <person name="Wong G.K."/>
            <person name="Wu C.I."/>
            <person name="Wu G."/>
            <person name="Yamamoto D."/>
            <person name="Yang H.P."/>
            <person name="Yang S.P."/>
            <person name="Yorke J.A."/>
            <person name="Yoshida K."/>
            <person name="Zdobnov E."/>
            <person name="Zhang P."/>
            <person name="Zhang Y."/>
            <person name="Zimin A.V."/>
            <person name="Baldwin J."/>
            <person name="Abdouelleil A."/>
            <person name="Abdulkadir J."/>
            <person name="Abebe A."/>
            <person name="Abera B."/>
            <person name="Abreu J."/>
            <person name="Acer S.C."/>
            <person name="Aftuck L."/>
            <person name="Alexander A."/>
            <person name="An P."/>
            <person name="Anderson E."/>
            <person name="Anderson S."/>
            <person name="Arachi H."/>
            <person name="Azer M."/>
            <person name="Bachantsang P."/>
            <person name="Barry A."/>
            <person name="Bayul T."/>
            <person name="Berlin A."/>
            <person name="Bessette D."/>
            <person name="Bloom T."/>
            <person name="Blye J."/>
            <person name="Boguslavskiy L."/>
            <person name="Bonnet C."/>
            <person name="Boukhgalter B."/>
            <person name="Bourzgui I."/>
            <person name="Brown A."/>
            <person name="Cahill P."/>
            <person name="Channer S."/>
            <person name="Cheshatsang Y."/>
            <person name="Chuda L."/>
            <person name="Citroen M."/>
            <person name="Collymore A."/>
            <person name="Cooke P."/>
            <person name="Costello M."/>
            <person name="D'Aco K."/>
            <person name="Daza R."/>
            <person name="De Haan G."/>
            <person name="DeGray S."/>
            <person name="DeMaso C."/>
            <person name="Dhargay N."/>
            <person name="Dooley K."/>
            <person name="Dooley E."/>
            <person name="Doricent M."/>
            <person name="Dorje P."/>
            <person name="Dorjee K."/>
            <person name="Dupes A."/>
            <person name="Elong R."/>
            <person name="Falk J."/>
            <person name="Farina A."/>
            <person name="Faro S."/>
            <person name="Ferguson D."/>
            <person name="Fisher S."/>
            <person name="Foley C.D."/>
            <person name="Franke A."/>
            <person name="Friedrich D."/>
            <person name="Gadbois L."/>
            <person name="Gearin G."/>
            <person name="Gearin C.R."/>
            <person name="Giannoukos G."/>
            <person name="Goode T."/>
            <person name="Graham J."/>
            <person name="Grandbois E."/>
            <person name="Grewal S."/>
            <person name="Gyaltsen K."/>
            <person name="Hafez N."/>
            <person name="Hagos B."/>
            <person name="Hall J."/>
            <person name="Henson C."/>
            <person name="Hollinger A."/>
            <person name="Honan T."/>
            <person name="Huard M.D."/>
            <person name="Hughes L."/>
            <person name="Hurhula B."/>
            <person name="Husby M.E."/>
            <person name="Kamat A."/>
            <person name="Kanga B."/>
            <person name="Kashin S."/>
            <person name="Khazanovich D."/>
            <person name="Kisner P."/>
            <person name="Lance K."/>
            <person name="Lara M."/>
            <person name="Lee W."/>
            <person name="Lennon N."/>
            <person name="Letendre F."/>
            <person name="LeVine R."/>
            <person name="Lipovsky A."/>
            <person name="Liu X."/>
            <person name="Liu J."/>
            <person name="Liu S."/>
            <person name="Lokyitsang T."/>
            <person name="Lokyitsang Y."/>
            <person name="Lubonja R."/>
            <person name="Lui A."/>
            <person name="MacDonald P."/>
            <person name="Magnisalis V."/>
            <person name="Maru K."/>
            <person name="Matthews C."/>
            <person name="McCusker W."/>
            <person name="McDonough S."/>
            <person name="Mehta T."/>
            <person name="Meldrim J."/>
            <person name="Meneus L."/>
            <person name="Mihai O."/>
            <person name="Mihalev A."/>
            <person name="Mihova T."/>
            <person name="Mittelman R."/>
            <person name="Mlenga V."/>
            <person name="Montmayeur A."/>
            <person name="Mulrain L."/>
            <person name="Navidi A."/>
            <person name="Naylor J."/>
            <person name="Negash T."/>
            <person name="Nguyen T."/>
            <person name="Nguyen N."/>
            <person name="Nicol R."/>
            <person name="Norbu C."/>
            <person name="Norbu N."/>
            <person name="Novod N."/>
            <person name="O'Neill B."/>
            <person name="Osman S."/>
            <person name="Markiewicz E."/>
            <person name="Oyono O.L."/>
            <person name="Patti C."/>
            <person name="Phunkhang P."/>
            <person name="Pierre F."/>
            <person name="Priest M."/>
            <person name="Raghuraman S."/>
            <person name="Rege F."/>
            <person name="Reyes R."/>
            <person name="Rise C."/>
            <person name="Rogov P."/>
            <person name="Ross K."/>
            <person name="Ryan E."/>
            <person name="Settipalli S."/>
            <person name="Shea T."/>
            <person name="Sherpa N."/>
            <person name="Shi L."/>
            <person name="Shih D."/>
            <person name="Sparrow T."/>
            <person name="Spaulding J."/>
            <person name="Stalker J."/>
            <person name="Stange-Thomann N."/>
            <person name="Stavropoulos S."/>
            <person name="Stone C."/>
            <person name="Strader C."/>
            <person name="Tesfaye S."/>
            <person name="Thomson T."/>
            <person name="Thoulutsang Y."/>
            <person name="Thoulutsang D."/>
            <person name="Topham K."/>
            <person name="Topping I."/>
            <person name="Tsamla T."/>
            <person name="Vassiliev H."/>
            <person name="Vo A."/>
            <person name="Wangchuk T."/>
            <person name="Wangdi T."/>
            <person name="Weiand M."/>
            <person name="Wilkinson J."/>
            <person name="Wilson A."/>
            <person name="Yadav S."/>
            <person name="Young G."/>
            <person name="Yu Q."/>
            <person name="Zembek L."/>
            <person name="Zhong D."/>
            <person name="Zimmer A."/>
            <person name="Zwirko Z."/>
            <person name="Jaffe D.B."/>
            <person name="Alvarez P."/>
            <person name="Brockman W."/>
            <person name="Butler J."/>
            <person name="Chin C."/>
            <person name="Gnerre S."/>
            <person name="Grabherr M."/>
            <person name="Kleber M."/>
            <person name="Mauceli E."/>
            <person name="MacCallum I."/>
        </authorList>
    </citation>
    <scope>NUCLEOTIDE SEQUENCE [LARGE SCALE GENOMIC DNA]</scope>
    <source>
        <strain evidence="10">Tucson 14024-0371.13</strain>
    </source>
</reference>
<dbReference type="InterPro" id="IPR036026">
    <property type="entry name" value="Seven-hairpin_glycosidases"/>
</dbReference>
<keyword evidence="7 9" id="KW-0326">Glycosidase</keyword>
<dbReference type="GO" id="GO:0005975">
    <property type="term" value="P:carbohydrate metabolic process"/>
    <property type="evidence" value="ECO:0007669"/>
    <property type="project" value="InterPro"/>
</dbReference>
<gene>
    <name evidence="9" type="primary">Dana\GF21701</name>
    <name evidence="9" type="synonym">dana_GLEANR_560</name>
    <name evidence="9" type="ORF">GF21701</name>
</gene>
<dbReference type="InterPro" id="IPR050749">
    <property type="entry name" value="Glycosyl_Hydrolase_47"/>
</dbReference>
<dbReference type="SUPFAM" id="SSF48225">
    <property type="entry name" value="Seven-hairpin glycosidases"/>
    <property type="match status" value="1"/>
</dbReference>
<dbReference type="InParanoid" id="B3MV42"/>
<evidence type="ECO:0000313" key="9">
    <source>
        <dbReference type="EMBL" id="EDV33107.1"/>
    </source>
</evidence>
<comment type="pathway">
    <text evidence="2">Protein modification; protein glycosylation.</text>
</comment>
<dbReference type="GO" id="GO:0005509">
    <property type="term" value="F:calcium ion binding"/>
    <property type="evidence" value="ECO:0007669"/>
    <property type="project" value="InterPro"/>
</dbReference>
<evidence type="ECO:0000256" key="5">
    <source>
        <dbReference type="ARBA" id="ARBA00023157"/>
    </source>
</evidence>
<name>B3MV42_DROAN</name>
<dbReference type="InterPro" id="IPR001382">
    <property type="entry name" value="Glyco_hydro_47"/>
</dbReference>
<dbReference type="OrthoDB" id="8118055at2759"/>
<feature type="chain" id="PRO_5002790861" description="alpha-1,2-Mannosidase" evidence="8">
    <location>
        <begin position="19"/>
        <end position="464"/>
    </location>
</feature>
<evidence type="ECO:0000256" key="7">
    <source>
        <dbReference type="RuleBase" id="RU361193"/>
    </source>
</evidence>
<dbReference type="KEGG" id="dan:6504373"/>
<keyword evidence="10" id="KW-1185">Reference proteome</keyword>
<dbReference type="eggNOG" id="KOG2204">
    <property type="taxonomic scope" value="Eukaryota"/>
</dbReference>
<dbReference type="HOGENOM" id="CLU_003818_3_2_1"/>
<evidence type="ECO:0000313" key="10">
    <source>
        <dbReference type="Proteomes" id="UP000007801"/>
    </source>
</evidence>
<accession>B3MV42</accession>
<evidence type="ECO:0000256" key="1">
    <source>
        <dbReference type="ARBA" id="ARBA00001913"/>
    </source>
</evidence>
<dbReference type="InterPro" id="IPR012341">
    <property type="entry name" value="6hp_glycosidase-like_sf"/>
</dbReference>
<feature type="disulfide bond" evidence="6">
    <location>
        <begin position="283"/>
        <end position="317"/>
    </location>
</feature>
<keyword evidence="4 7" id="KW-0378">Hydrolase</keyword>
<evidence type="ECO:0000256" key="8">
    <source>
        <dbReference type="SAM" id="SignalP"/>
    </source>
</evidence>
<keyword evidence="5 6" id="KW-1015">Disulfide bond</keyword>
<dbReference type="SMR" id="B3MV42"/>
<sequence>MLLQLILLLNYCGLYVFAESEPLQFGLGDHIDWGVKDKRDKVKEMMYFAWKGYAQHAWGFNELRSDLGVPNNNSVFGNNHIGLTIIDSLDTLYIMGMREEFLKGKTWVSDHYDLAQNDAFFPAYELGTRIAGGFLSMYALTGEDFFRTKAELAVQSLLPIFQPSDIPLDRVNPKQRIGASGSPLSDLKDLYIGPLQLELSYASEITEKLDFRPIEGPGNEYLFKFNLKAWLRSNKTNENARKMYVKSVDKMRKVMLGLSFGGLTYLGRVSNKRLQRRMMHSYCNAGGLLALGSVSHGNENHLVARDLQLGKDLAKTCRKRYQRTWYGIGPESFQFDSTPTEDAKARTGDSTAYRLRPEVVETYFYLWRLTKDQKYRDWGWRVVQSLNEKCRIKYGFSGLENVYEPDNNKDGQQGSHFLSETLKYLYLLFSNDTLLPLDKWVFNEAGHPFPVMKKAPWRHDHFST</sequence>
<dbReference type="GO" id="GO:0000139">
    <property type="term" value="C:Golgi membrane"/>
    <property type="evidence" value="ECO:0007669"/>
    <property type="project" value="TreeGrafter"/>
</dbReference>
<evidence type="ECO:0000256" key="2">
    <source>
        <dbReference type="ARBA" id="ARBA00004922"/>
    </source>
</evidence>
<dbReference type="GO" id="GO:0004571">
    <property type="term" value="F:mannosyl-oligosaccharide 1,2-alpha-mannosidase activity"/>
    <property type="evidence" value="ECO:0007669"/>
    <property type="project" value="InterPro"/>
</dbReference>
<proteinExistence type="inferred from homology"/>
<dbReference type="PRINTS" id="PR00747">
    <property type="entry name" value="GLYHDRLASE47"/>
</dbReference>
<dbReference type="GeneID" id="6504373"/>
<comment type="cofactor">
    <cofactor evidence="1">
        <name>Ca(2+)</name>
        <dbReference type="ChEBI" id="CHEBI:29108"/>
    </cofactor>
</comment>
<dbReference type="PhylomeDB" id="B3MV42"/>
<dbReference type="Gene3D" id="1.50.10.10">
    <property type="match status" value="2"/>
</dbReference>
<dbReference type="GO" id="GO:0005783">
    <property type="term" value="C:endoplasmic reticulum"/>
    <property type="evidence" value="ECO:0007669"/>
    <property type="project" value="TreeGrafter"/>
</dbReference>
<protein>
    <recommendedName>
        <fullName evidence="7">alpha-1,2-Mannosidase</fullName>
        <ecNumber evidence="7">3.2.1.-</ecNumber>
    </recommendedName>
</protein>
<organism evidence="9 10">
    <name type="scientific">Drosophila ananassae</name>
    <name type="common">Fruit fly</name>
    <dbReference type="NCBI Taxonomy" id="7217"/>
    <lineage>
        <taxon>Eukaryota</taxon>
        <taxon>Metazoa</taxon>
        <taxon>Ecdysozoa</taxon>
        <taxon>Arthropoda</taxon>
        <taxon>Hexapoda</taxon>
        <taxon>Insecta</taxon>
        <taxon>Pterygota</taxon>
        <taxon>Neoptera</taxon>
        <taxon>Endopterygota</taxon>
        <taxon>Diptera</taxon>
        <taxon>Brachycera</taxon>
        <taxon>Muscomorpha</taxon>
        <taxon>Ephydroidea</taxon>
        <taxon>Drosophilidae</taxon>
        <taxon>Drosophila</taxon>
        <taxon>Sophophora</taxon>
    </lineage>
</organism>
<dbReference type="EC" id="3.2.1.-" evidence="7"/>
<feature type="signal peptide" evidence="8">
    <location>
        <begin position="1"/>
        <end position="18"/>
    </location>
</feature>